<dbReference type="InterPro" id="IPR038765">
    <property type="entry name" value="Papain-like_cys_pep_sf"/>
</dbReference>
<sequence length="1226" mass="137580">MSGLPAHGKKQTTGRDDERRLFPTYEKSSNAVPIIPGATFHTPKKDLQRFASLRPVDKISSGHSNIRQSEPVRAAGRSRKLANPETNLRGYAANREKGVSHVENSDIEELPPRPPKRRRRDGLTANSMVENESVATSPVTRRSPRLSSPSSSLLSVKSKRGPSAQLEEYREVERRVTSHRPQNKPRFNHQRPFSFGDDSDEDCFTRNAGKQRRSMGQNIHVEVLSDPERPVKSPKHGVLQSVEIPHRNTACEKNSVLSPIQTPSVIHDHRRRLSDARESPDELQGEATVGPVPKTLDEACKADSRSPEVARKTEVDIYVQPSTSDIWREASSGRPRREKSRHKDAGPAKTGLHSRLFEASLFRFGTVERRSSDGGPIAIYVNDNDTIGLAEPDNQLEGASISLQKVREVVRGLSDSHKIRLNLSSSSGTARQMDIELSTIKDKDDLCSIFAGQDVKVQDKPGEWMDKSFKKSKNEMRSIRYSNGVKRPCSENIPDSLPQPRVEVTKRPKLSASLQNDSYNTTVEPSSTLNRTPCDSQNPQASPDLAKGTFDPGPHSHPPRNDSDSGVEIPVKKSIPDSAHFRRTRSAKRRGPSTFVCSDDDDKQAENGKGESQQRSDVGNKKQKWQKPLVYPRFGKKKAEIDYNDRERLRDNEFLNDNLIGFYLRFLEDHLQRTNQEVAKRVYFFNSYFFATLTNLPKGKRCINYEAVQKWTRNVDIFSHDYVVVPINEAAHWYVAIICNLRGLLQSSRENVESRKPSADENRHPQVATEKSDGPDTSESLAEEPAANANEEVTRQSLASMTLSDKVATEASDNAKREVSAADEDWPGDSENQNSSPTVFPPHENLIDKENSKEQAEPTVLPRQIRKGKKKGRNTGAIDPSQPTIITFDSLNLSRQSTVKALKEYLYEEAKSKRAVEIDVSSIRGFKPRAIPLQDNYSDCGLYLLAYIEKFVQNPDAFIRKLLLKETTSSVGWPDLKSGHLRRRLRKFLDDLYDEQERVGQNKDNEKNTLADRKQISFLLGPPEPNRCEIGERLSPKETPPNDAPEKHESKTDRLPKQTDQKEPLLEERPGTADQSSKEVTTGNSNRTQDQETGYTHNIRSEPEPAPRPEVSATKQVSDLEVVEVPDSQEPSHGQLDSLSPKFNHHTKASCQPDTVVDLEENGPVGKEDAFDIERNDNASGSEKRAIRDSTPAQKSVEVCIPETPPSSEVAQDSPRRSPKYSKDKN</sequence>
<dbReference type="EMBL" id="VIFY01000093">
    <property type="protein sequence ID" value="TQB70861.1"/>
    <property type="molecule type" value="Genomic_DNA"/>
</dbReference>
<dbReference type="GO" id="GO:0016926">
    <property type="term" value="P:protein desumoylation"/>
    <property type="evidence" value="ECO:0007669"/>
    <property type="project" value="TreeGrafter"/>
</dbReference>
<dbReference type="Proteomes" id="UP000319663">
    <property type="component" value="Unassembled WGS sequence"/>
</dbReference>
<feature type="region of interest" description="Disordered" evidence="6">
    <location>
        <begin position="999"/>
        <end position="1226"/>
    </location>
</feature>
<feature type="region of interest" description="Disordered" evidence="6">
    <location>
        <begin position="752"/>
        <end position="859"/>
    </location>
</feature>
<dbReference type="GO" id="GO:0005737">
    <property type="term" value="C:cytoplasm"/>
    <property type="evidence" value="ECO:0007669"/>
    <property type="project" value="TreeGrafter"/>
</dbReference>
<dbReference type="GO" id="GO:0070139">
    <property type="term" value="F:SUMO-specific endopeptidase activity"/>
    <property type="evidence" value="ECO:0007669"/>
    <property type="project" value="TreeGrafter"/>
</dbReference>
<feature type="region of interest" description="Disordered" evidence="6">
    <location>
        <begin position="324"/>
        <end position="350"/>
    </location>
</feature>
<evidence type="ECO:0000259" key="7">
    <source>
        <dbReference type="PROSITE" id="PS50600"/>
    </source>
</evidence>
<evidence type="ECO:0000313" key="8">
    <source>
        <dbReference type="EMBL" id="TQB70861.1"/>
    </source>
</evidence>
<evidence type="ECO:0000313" key="9">
    <source>
        <dbReference type="Proteomes" id="UP000319663"/>
    </source>
</evidence>
<dbReference type="PANTHER" id="PTHR46896:SF3">
    <property type="entry name" value="FI06413P-RELATED"/>
    <property type="match status" value="1"/>
</dbReference>
<evidence type="ECO:0000256" key="6">
    <source>
        <dbReference type="SAM" id="MobiDB-lite"/>
    </source>
</evidence>
<dbReference type="Pfam" id="PF02902">
    <property type="entry name" value="Peptidase_C48"/>
    <property type="match status" value="1"/>
</dbReference>
<keyword evidence="4" id="KW-0833">Ubl conjugation pathway</keyword>
<proteinExistence type="inferred from homology"/>
<feature type="compositionally biased region" description="Polar residues" evidence="6">
    <location>
        <begin position="1073"/>
        <end position="1098"/>
    </location>
</feature>
<evidence type="ECO:0000256" key="2">
    <source>
        <dbReference type="ARBA" id="ARBA00022553"/>
    </source>
</evidence>
<feature type="compositionally biased region" description="Low complexity" evidence="6">
    <location>
        <begin position="136"/>
        <end position="156"/>
    </location>
</feature>
<feature type="region of interest" description="Disordered" evidence="6">
    <location>
        <begin position="54"/>
        <end position="246"/>
    </location>
</feature>
<evidence type="ECO:0000256" key="5">
    <source>
        <dbReference type="ARBA" id="ARBA00022801"/>
    </source>
</evidence>
<dbReference type="AlphaFoldDB" id="A0A507QQY0"/>
<comment type="caution">
    <text evidence="8">The sequence shown here is derived from an EMBL/GenBank/DDBJ whole genome shotgun (WGS) entry which is preliminary data.</text>
</comment>
<feature type="compositionally biased region" description="Basic residues" evidence="6">
    <location>
        <begin position="177"/>
        <end position="189"/>
    </location>
</feature>
<organism evidence="8 9">
    <name type="scientific">Monascus purpureus</name>
    <name type="common">Red mold</name>
    <name type="synonym">Monascus anka</name>
    <dbReference type="NCBI Taxonomy" id="5098"/>
    <lineage>
        <taxon>Eukaryota</taxon>
        <taxon>Fungi</taxon>
        <taxon>Dikarya</taxon>
        <taxon>Ascomycota</taxon>
        <taxon>Pezizomycotina</taxon>
        <taxon>Eurotiomycetes</taxon>
        <taxon>Eurotiomycetidae</taxon>
        <taxon>Eurotiales</taxon>
        <taxon>Aspergillaceae</taxon>
        <taxon>Monascus</taxon>
    </lineage>
</organism>
<name>A0A507QQY0_MONPU</name>
<protein>
    <recommendedName>
        <fullName evidence="7">Ubiquitin-like protease family profile domain-containing protein</fullName>
    </recommendedName>
</protein>
<feature type="compositionally biased region" description="Polar residues" evidence="6">
    <location>
        <begin position="512"/>
        <end position="541"/>
    </location>
</feature>
<feature type="compositionally biased region" description="Basic and acidic residues" evidence="6">
    <location>
        <begin position="94"/>
        <end position="104"/>
    </location>
</feature>
<feature type="compositionally biased region" description="Basic and acidic residues" evidence="6">
    <location>
        <begin position="604"/>
        <end position="620"/>
    </location>
</feature>
<accession>A0A507QQY0</accession>
<feature type="region of interest" description="Disordered" evidence="6">
    <location>
        <begin position="479"/>
        <end position="624"/>
    </location>
</feature>
<feature type="compositionally biased region" description="Polar residues" evidence="6">
    <location>
        <begin position="1129"/>
        <end position="1138"/>
    </location>
</feature>
<feature type="compositionally biased region" description="Basic and acidic residues" evidence="6">
    <location>
        <begin position="845"/>
        <end position="856"/>
    </location>
</feature>
<feature type="compositionally biased region" description="Basic and acidic residues" evidence="6">
    <location>
        <begin position="752"/>
        <end position="774"/>
    </location>
</feature>
<feature type="compositionally biased region" description="Basic and acidic residues" evidence="6">
    <location>
        <begin position="999"/>
        <end position="1015"/>
    </location>
</feature>
<dbReference type="GO" id="GO:0005634">
    <property type="term" value="C:nucleus"/>
    <property type="evidence" value="ECO:0007669"/>
    <property type="project" value="TreeGrafter"/>
</dbReference>
<dbReference type="InterPro" id="IPR051947">
    <property type="entry name" value="Sentrin-specific_protease"/>
</dbReference>
<evidence type="ECO:0000256" key="4">
    <source>
        <dbReference type="ARBA" id="ARBA00022786"/>
    </source>
</evidence>
<feature type="domain" description="Ubiquitin-like protease family profile" evidence="7">
    <location>
        <begin position="639"/>
        <end position="951"/>
    </location>
</feature>
<dbReference type="Gene3D" id="3.40.395.10">
    <property type="entry name" value="Adenoviral Proteinase, Chain A"/>
    <property type="match status" value="1"/>
</dbReference>
<keyword evidence="2" id="KW-0597">Phosphoprotein</keyword>
<feature type="compositionally biased region" description="Basic and acidic residues" evidence="6">
    <location>
        <begin position="167"/>
        <end position="176"/>
    </location>
</feature>
<evidence type="ECO:0000256" key="1">
    <source>
        <dbReference type="ARBA" id="ARBA00005234"/>
    </source>
</evidence>
<dbReference type="InterPro" id="IPR003653">
    <property type="entry name" value="Peptidase_C48_C"/>
</dbReference>
<dbReference type="GO" id="GO:0006508">
    <property type="term" value="P:proteolysis"/>
    <property type="evidence" value="ECO:0007669"/>
    <property type="project" value="UniProtKB-KW"/>
</dbReference>
<feature type="compositionally biased region" description="Basic and acidic residues" evidence="6">
    <location>
        <begin position="1026"/>
        <end position="1036"/>
    </location>
</feature>
<keyword evidence="9" id="KW-1185">Reference proteome</keyword>
<keyword evidence="3" id="KW-0645">Protease</keyword>
<keyword evidence="5" id="KW-0378">Hydrolase</keyword>
<feature type="compositionally biased region" description="Basic residues" evidence="6">
    <location>
        <begin position="581"/>
        <end position="591"/>
    </location>
</feature>
<dbReference type="SUPFAM" id="SSF54001">
    <property type="entry name" value="Cysteine proteinases"/>
    <property type="match status" value="1"/>
</dbReference>
<feature type="region of interest" description="Disordered" evidence="6">
    <location>
        <begin position="1"/>
        <end position="28"/>
    </location>
</feature>
<feature type="compositionally biased region" description="Polar residues" evidence="6">
    <location>
        <begin position="124"/>
        <end position="135"/>
    </location>
</feature>
<gene>
    <name evidence="8" type="ORF">MPDQ_008027</name>
</gene>
<evidence type="ECO:0000256" key="3">
    <source>
        <dbReference type="ARBA" id="ARBA00022670"/>
    </source>
</evidence>
<dbReference type="PANTHER" id="PTHR46896">
    <property type="entry name" value="SENTRIN-SPECIFIC PROTEASE"/>
    <property type="match status" value="1"/>
</dbReference>
<dbReference type="STRING" id="5098.A0A507QQY0"/>
<reference evidence="8 9" key="1">
    <citation type="submission" date="2019-06" db="EMBL/GenBank/DDBJ databases">
        <title>Wine fermentation using esterase from Monascus purpureus.</title>
        <authorList>
            <person name="Geng C."/>
            <person name="Zhang Y."/>
        </authorList>
    </citation>
    <scope>NUCLEOTIDE SEQUENCE [LARGE SCALE GENOMIC DNA]</scope>
    <source>
        <strain evidence="8">HQ1</strain>
    </source>
</reference>
<dbReference type="PROSITE" id="PS50600">
    <property type="entry name" value="ULP_PROTEASE"/>
    <property type="match status" value="1"/>
</dbReference>
<feature type="compositionally biased region" description="Basic and acidic residues" evidence="6">
    <location>
        <begin position="1166"/>
        <end position="1188"/>
    </location>
</feature>
<feature type="compositionally biased region" description="Basic and acidic residues" evidence="6">
    <location>
        <begin position="1044"/>
        <end position="1071"/>
    </location>
</feature>
<comment type="similarity">
    <text evidence="1">Belongs to the peptidase C48 family.</text>
</comment>